<feature type="compositionally biased region" description="Polar residues" evidence="7">
    <location>
        <begin position="139"/>
        <end position="156"/>
    </location>
</feature>
<dbReference type="OrthoDB" id="79480at2759"/>
<protein>
    <recommendedName>
        <fullName evidence="12">Chromatin assembly factor 1 subunit A</fullName>
    </recommendedName>
</protein>
<feature type="compositionally biased region" description="Acidic residues" evidence="7">
    <location>
        <begin position="510"/>
        <end position="526"/>
    </location>
</feature>
<dbReference type="InterPro" id="IPR022043">
    <property type="entry name" value="CAF1A_DD"/>
</dbReference>
<dbReference type="GO" id="GO:0033186">
    <property type="term" value="C:CAF-1 complex"/>
    <property type="evidence" value="ECO:0007669"/>
    <property type="project" value="TreeGrafter"/>
</dbReference>
<feature type="region of interest" description="Disordered" evidence="7">
    <location>
        <begin position="139"/>
        <end position="339"/>
    </location>
</feature>
<evidence type="ECO:0000259" key="9">
    <source>
        <dbReference type="Pfam" id="PF12253"/>
    </source>
</evidence>
<feature type="domain" description="Chromatin assembly factor 1 p150 subunit acidic region" evidence="8">
    <location>
        <begin position="237"/>
        <end position="382"/>
    </location>
</feature>
<feature type="compositionally biased region" description="Basic and acidic residues" evidence="7">
    <location>
        <begin position="179"/>
        <end position="191"/>
    </location>
</feature>
<evidence type="ECO:0000259" key="8">
    <source>
        <dbReference type="Pfam" id="PF11600"/>
    </source>
</evidence>
<feature type="region of interest" description="Disordered" evidence="7">
    <location>
        <begin position="510"/>
        <end position="556"/>
    </location>
</feature>
<evidence type="ECO:0000256" key="6">
    <source>
        <dbReference type="ARBA" id="ARBA00023242"/>
    </source>
</evidence>
<feature type="compositionally biased region" description="Basic and acidic residues" evidence="7">
    <location>
        <begin position="231"/>
        <end position="339"/>
    </location>
</feature>
<gene>
    <name evidence="10" type="ORF">NEZAVI_LOCUS12283</name>
</gene>
<keyword evidence="4" id="KW-0143">Chaperone</keyword>
<sequence>MGLEDENVPPKKKLKQAQLCFGSVTLKSQKRKLSSDLNDDVHANKIVCTEIEKENVEINSKSLCGFSESRKKLEEKKELDSISKNTPEKLNTSKSETSVDLTEDAVSTSQNKEAVSIVKEDDTSLRDFSLVISDSVLNSINNKSVGGESNLSNDNLTVEKCSGENNSSRNDVSNVDPESDVKEDPADKNLSIDESLNRSLNSDDDDFAISSEESPINKSSPGSVSRKLTPKRLESLKRREERERLRLERIALRTKAKEEKLKLKQEKEDLKRKEKEEKEKKRQAELKIKEEEKRLKEEERKKKEEEKRLKEEERKQKEEERRKKEEAKEEEKKKKEGMTEKEKAAFVNFFIAKKKQQPDTTEKPNESEEIKFMPFPMKADMKLAVNSRRVINSEEKANLDNILSATIEKCPDLYLKELKTGAHLPLQTEATWPIVSQEEEHDVIIIESTADGECIDLTNTKVINNKKKMKAKLLQFHDNRRPPYWGTWRKKSSCVGPRKPLGLDKKTFDYEVDSDSEWEDEGEGEDIDKAGDSDEEQGEEEENQNSGENGYLLDNTFVPHGYLSDEEVHPDEEVDENDPENLKLRMKLLKQEFDEEMRSKTERLKPRLLGCVWISNGTTEVSAGSLYETLLRFRAVWNEEGGAIDMTGPEIEESPTLVQAKSKPFPVVVLQILARFVHGNSLPLSGLVREFLIKLEKDHLTESVTKRAVSLKIKEIASKTFDSSGKSIWAVNMDMCKEYGLKVIDTAKCSAPPTPIVPEKPKESLLVNFLKGAHTPQPVKKRVALIPVPSTDDCTPVKKENEKTVHVATPRPTVGHVVTPRPTAENVIKKRAQLITLSRTPDSAKTVPTVHVDTPRPSNAPSNASIETVDLSTDSL</sequence>
<dbReference type="GO" id="GO:0006260">
    <property type="term" value="P:DNA replication"/>
    <property type="evidence" value="ECO:0007669"/>
    <property type="project" value="UniProtKB-KW"/>
</dbReference>
<dbReference type="GO" id="GO:0005634">
    <property type="term" value="C:nucleus"/>
    <property type="evidence" value="ECO:0007669"/>
    <property type="project" value="UniProtKB-SubCell"/>
</dbReference>
<feature type="compositionally biased region" description="Low complexity" evidence="7">
    <location>
        <begin position="165"/>
        <end position="176"/>
    </location>
</feature>
<feature type="compositionally biased region" description="Polar residues" evidence="7">
    <location>
        <begin position="211"/>
        <end position="223"/>
    </location>
</feature>
<keyword evidence="5" id="KW-0234">DNA repair</keyword>
<evidence type="ECO:0000256" key="4">
    <source>
        <dbReference type="ARBA" id="ARBA00023186"/>
    </source>
</evidence>
<dbReference type="Pfam" id="PF11600">
    <property type="entry name" value="CAF1A_acidic"/>
    <property type="match status" value="1"/>
</dbReference>
<evidence type="ECO:0008006" key="12">
    <source>
        <dbReference type="Google" id="ProtNLM"/>
    </source>
</evidence>
<dbReference type="AlphaFoldDB" id="A0A9P0HL78"/>
<keyword evidence="11" id="KW-1185">Reference proteome</keyword>
<keyword evidence="6" id="KW-0539">Nucleus</keyword>
<feature type="region of interest" description="Disordered" evidence="7">
    <location>
        <begin position="74"/>
        <end position="118"/>
    </location>
</feature>
<dbReference type="PANTHER" id="PTHR15272:SF0">
    <property type="entry name" value="CHROMATIN ASSEMBLY FACTOR 1 SUBUNIT A"/>
    <property type="match status" value="1"/>
</dbReference>
<feature type="domain" description="Chromatin assembly factor 1 subunit A dimerization" evidence="9">
    <location>
        <begin position="472"/>
        <end position="542"/>
    </location>
</feature>
<keyword evidence="2" id="KW-0235">DNA replication</keyword>
<keyword evidence="3" id="KW-0227">DNA damage</keyword>
<name>A0A9P0HL78_NEZVI</name>
<comment type="subcellular location">
    <subcellularLocation>
        <location evidence="1">Nucleus</location>
    </subcellularLocation>
</comment>
<evidence type="ECO:0000313" key="11">
    <source>
        <dbReference type="Proteomes" id="UP001152798"/>
    </source>
</evidence>
<evidence type="ECO:0000256" key="3">
    <source>
        <dbReference type="ARBA" id="ARBA00022763"/>
    </source>
</evidence>
<dbReference type="InterPro" id="IPR021644">
    <property type="entry name" value="CAF-1_p150_acidic"/>
</dbReference>
<dbReference type="EMBL" id="OV725081">
    <property type="protein sequence ID" value="CAH1403712.1"/>
    <property type="molecule type" value="Genomic_DNA"/>
</dbReference>
<dbReference type="Pfam" id="PF12253">
    <property type="entry name" value="CAF1A_dimeriz"/>
    <property type="match status" value="1"/>
</dbReference>
<dbReference type="GO" id="GO:0006334">
    <property type="term" value="P:nucleosome assembly"/>
    <property type="evidence" value="ECO:0007669"/>
    <property type="project" value="TreeGrafter"/>
</dbReference>
<proteinExistence type="predicted"/>
<dbReference type="PANTHER" id="PTHR15272">
    <property type="entry name" value="CHROMATIN ASSEMBLY FACTOR 1 SUBUNIT A CAF-1 SUBUNIT A"/>
    <property type="match status" value="1"/>
</dbReference>
<evidence type="ECO:0000256" key="5">
    <source>
        <dbReference type="ARBA" id="ARBA00023204"/>
    </source>
</evidence>
<feature type="compositionally biased region" description="Polar residues" evidence="7">
    <location>
        <begin position="856"/>
        <end position="876"/>
    </location>
</feature>
<evidence type="ECO:0000256" key="2">
    <source>
        <dbReference type="ARBA" id="ARBA00022705"/>
    </source>
</evidence>
<feature type="compositionally biased region" description="Polar residues" evidence="7">
    <location>
        <begin position="88"/>
        <end position="113"/>
    </location>
</feature>
<evidence type="ECO:0000256" key="1">
    <source>
        <dbReference type="ARBA" id="ARBA00004123"/>
    </source>
</evidence>
<dbReference type="Proteomes" id="UP001152798">
    <property type="component" value="Chromosome 5"/>
</dbReference>
<dbReference type="GO" id="GO:0006281">
    <property type="term" value="P:DNA repair"/>
    <property type="evidence" value="ECO:0007669"/>
    <property type="project" value="UniProtKB-KW"/>
</dbReference>
<evidence type="ECO:0000256" key="7">
    <source>
        <dbReference type="SAM" id="MobiDB-lite"/>
    </source>
</evidence>
<evidence type="ECO:0000313" key="10">
    <source>
        <dbReference type="EMBL" id="CAH1403712.1"/>
    </source>
</evidence>
<feature type="region of interest" description="Disordered" evidence="7">
    <location>
        <begin position="840"/>
        <end position="876"/>
    </location>
</feature>
<accession>A0A9P0HL78</accession>
<feature type="compositionally biased region" description="Acidic residues" evidence="7">
    <location>
        <begin position="533"/>
        <end position="543"/>
    </location>
</feature>
<reference evidence="10" key="1">
    <citation type="submission" date="2022-01" db="EMBL/GenBank/DDBJ databases">
        <authorList>
            <person name="King R."/>
        </authorList>
    </citation>
    <scope>NUCLEOTIDE SEQUENCE</scope>
</reference>
<organism evidence="10 11">
    <name type="scientific">Nezara viridula</name>
    <name type="common">Southern green stink bug</name>
    <name type="synonym">Cimex viridulus</name>
    <dbReference type="NCBI Taxonomy" id="85310"/>
    <lineage>
        <taxon>Eukaryota</taxon>
        <taxon>Metazoa</taxon>
        <taxon>Ecdysozoa</taxon>
        <taxon>Arthropoda</taxon>
        <taxon>Hexapoda</taxon>
        <taxon>Insecta</taxon>
        <taxon>Pterygota</taxon>
        <taxon>Neoptera</taxon>
        <taxon>Paraneoptera</taxon>
        <taxon>Hemiptera</taxon>
        <taxon>Heteroptera</taxon>
        <taxon>Panheteroptera</taxon>
        <taxon>Pentatomomorpha</taxon>
        <taxon>Pentatomoidea</taxon>
        <taxon>Pentatomidae</taxon>
        <taxon>Pentatominae</taxon>
        <taxon>Nezara</taxon>
    </lineage>
</organism>